<dbReference type="RefSeq" id="WP_348026244.1">
    <property type="nucleotide sequence ID" value="NZ_CP129113.1"/>
</dbReference>
<accession>A0ABY9KSN0</accession>
<feature type="compositionally biased region" description="Polar residues" evidence="1">
    <location>
        <begin position="22"/>
        <end position="34"/>
    </location>
</feature>
<evidence type="ECO:0008006" key="4">
    <source>
        <dbReference type="Google" id="ProtNLM"/>
    </source>
</evidence>
<evidence type="ECO:0000313" key="2">
    <source>
        <dbReference type="EMBL" id="WLV23833.1"/>
    </source>
</evidence>
<dbReference type="EMBL" id="CP129113">
    <property type="protein sequence ID" value="WLV23833.1"/>
    <property type="molecule type" value="Genomic_DNA"/>
</dbReference>
<gene>
    <name evidence="2" type="ORF">QR721_09285</name>
</gene>
<protein>
    <recommendedName>
        <fullName evidence="4">DUF3918 domain-containing protein</fullName>
    </recommendedName>
</protein>
<dbReference type="Proteomes" id="UP001180087">
    <property type="component" value="Chromosome"/>
</dbReference>
<evidence type="ECO:0000256" key="1">
    <source>
        <dbReference type="SAM" id="MobiDB-lite"/>
    </source>
</evidence>
<keyword evidence="3" id="KW-1185">Reference proteome</keyword>
<feature type="region of interest" description="Disordered" evidence="1">
    <location>
        <begin position="22"/>
        <end position="52"/>
    </location>
</feature>
<proteinExistence type="predicted"/>
<sequence length="52" mass="5991">MRNKWWPLAASVGVGTMTYMSMTRDSKNSSNNPVKNYRHYKNKGPNDTRNAN</sequence>
<evidence type="ECO:0000313" key="3">
    <source>
        <dbReference type="Proteomes" id="UP001180087"/>
    </source>
</evidence>
<organism evidence="2 3">
    <name type="scientific">Aciduricibacillus chroicocephali</name>
    <dbReference type="NCBI Taxonomy" id="3054939"/>
    <lineage>
        <taxon>Bacteria</taxon>
        <taxon>Bacillati</taxon>
        <taxon>Bacillota</taxon>
        <taxon>Bacilli</taxon>
        <taxon>Bacillales</taxon>
        <taxon>Bacillaceae</taxon>
        <taxon>Aciduricibacillus</taxon>
    </lineage>
</organism>
<name>A0ABY9KSN0_9BACI</name>
<reference evidence="2" key="1">
    <citation type="submission" date="2023-06" db="EMBL/GenBank/DDBJ databases">
        <title>A Treasure from Seagulls: Isolation and Description of Aciduricobacillus qingdaonensis gen. nov., sp. nov., a Rare Obligately Uric Acid-utilizing Member in the Family Bacillaceae.</title>
        <authorList>
            <person name="Liu W."/>
            <person name="Wang B."/>
        </authorList>
    </citation>
    <scope>NUCLEOTIDE SEQUENCE</scope>
    <source>
        <strain evidence="2">44XB</strain>
    </source>
</reference>